<evidence type="ECO:0000313" key="4">
    <source>
        <dbReference type="WBParaSite" id="PSAMB.scaffold15389size1595.g36490.t1"/>
    </source>
</evidence>
<evidence type="ECO:0000256" key="1">
    <source>
        <dbReference type="ARBA" id="ARBA00004184"/>
    </source>
</evidence>
<dbReference type="GO" id="GO:0009966">
    <property type="term" value="P:regulation of signal transduction"/>
    <property type="evidence" value="ECO:0007669"/>
    <property type="project" value="TreeGrafter"/>
</dbReference>
<accession>A0A914V7E7</accession>
<reference evidence="4" key="1">
    <citation type="submission" date="2022-11" db="UniProtKB">
        <authorList>
            <consortium name="WormBaseParasite"/>
        </authorList>
    </citation>
    <scope>IDENTIFICATION</scope>
</reference>
<name>A0A914V7E7_9BILA</name>
<comment type="subcellular location">
    <subcellularLocation>
        <location evidence="1">Endomembrane system</location>
        <topology evidence="1">Peripheral membrane protein</topology>
    </subcellularLocation>
</comment>
<evidence type="ECO:0000256" key="2">
    <source>
        <dbReference type="ARBA" id="ARBA00023136"/>
    </source>
</evidence>
<keyword evidence="2" id="KW-0472">Membrane</keyword>
<dbReference type="PANTHER" id="PTHR21630">
    <property type="entry name" value="VEPH-A/MELTED"/>
    <property type="match status" value="1"/>
</dbReference>
<evidence type="ECO:0000313" key="3">
    <source>
        <dbReference type="Proteomes" id="UP000887566"/>
    </source>
</evidence>
<dbReference type="Proteomes" id="UP000887566">
    <property type="component" value="Unplaced"/>
</dbReference>
<dbReference type="InterPro" id="IPR039888">
    <property type="entry name" value="Melted-like"/>
</dbReference>
<dbReference type="GO" id="GO:0010314">
    <property type="term" value="F:phosphatidylinositol-5-phosphate binding"/>
    <property type="evidence" value="ECO:0007669"/>
    <property type="project" value="TreeGrafter"/>
</dbReference>
<keyword evidence="3" id="KW-1185">Reference proteome</keyword>
<dbReference type="AlphaFoldDB" id="A0A914V7E7"/>
<dbReference type="GO" id="GO:0005886">
    <property type="term" value="C:plasma membrane"/>
    <property type="evidence" value="ECO:0007669"/>
    <property type="project" value="TreeGrafter"/>
</dbReference>
<organism evidence="3 4">
    <name type="scientific">Plectus sambesii</name>
    <dbReference type="NCBI Taxonomy" id="2011161"/>
    <lineage>
        <taxon>Eukaryota</taxon>
        <taxon>Metazoa</taxon>
        <taxon>Ecdysozoa</taxon>
        <taxon>Nematoda</taxon>
        <taxon>Chromadorea</taxon>
        <taxon>Plectida</taxon>
        <taxon>Plectina</taxon>
        <taxon>Plectoidea</taxon>
        <taxon>Plectidae</taxon>
        <taxon>Plectus</taxon>
    </lineage>
</organism>
<proteinExistence type="predicted"/>
<sequence length="182" mass="19952">MFCLAFGLGRPAGRRCNSAAANSGRAGWPLRSLRVRSALASLSRTGRCRRCRRRRLDALWSPPSLPFVLTDLVEPRPTSSATVAASSVAVLLADDRPHPPKQQRPAMHDLLIRVLDGRQLSKAGQLFSISDYDVIADLHTALAKLKQIFNGDGYDQDTNSQSVVEICLARITSAIRLVITFD</sequence>
<protein>
    <submittedName>
        <fullName evidence="4">Uncharacterized protein</fullName>
    </submittedName>
</protein>
<dbReference type="PANTHER" id="PTHR21630:SF10">
    <property type="entry name" value="VENTRICULAR ZONE-EXPRESSED PH DOMAIN-CONTAINING PROTEIN HOMOLOG 1"/>
    <property type="match status" value="1"/>
</dbReference>
<dbReference type="WBParaSite" id="PSAMB.scaffold15389size1595.g36490.t1">
    <property type="protein sequence ID" value="PSAMB.scaffold15389size1595.g36490.t1"/>
    <property type="gene ID" value="PSAMB.scaffold15389size1595.g36490"/>
</dbReference>
<dbReference type="GO" id="GO:0012505">
    <property type="term" value="C:endomembrane system"/>
    <property type="evidence" value="ECO:0007669"/>
    <property type="project" value="UniProtKB-SubCell"/>
</dbReference>